<dbReference type="InterPro" id="IPR001608">
    <property type="entry name" value="Ala_racemase_N"/>
</dbReference>
<dbReference type="Gene3D" id="2.40.37.20">
    <property type="entry name" value="D-serine dehydratase-like domain"/>
    <property type="match status" value="1"/>
</dbReference>
<dbReference type="PANTHER" id="PTHR28004">
    <property type="entry name" value="ZGC:162816-RELATED"/>
    <property type="match status" value="1"/>
</dbReference>
<proteinExistence type="inferred from homology"/>
<dbReference type="InterPro" id="IPR051466">
    <property type="entry name" value="D-amino_acid_metab_enzyme"/>
</dbReference>
<protein>
    <submittedName>
        <fullName evidence="4">D-serine deaminase-like pyridoxal phosphate-dependent protein</fullName>
    </submittedName>
</protein>
<comment type="similarity">
    <text evidence="1">Belongs to the DSD1 family.</text>
</comment>
<keyword evidence="5" id="KW-1185">Reference proteome</keyword>
<dbReference type="SUPFAM" id="SSF51419">
    <property type="entry name" value="PLP-binding barrel"/>
    <property type="match status" value="1"/>
</dbReference>
<name>A0A4R1N787_9GAMM</name>
<reference evidence="4 5" key="1">
    <citation type="submission" date="2019-02" db="EMBL/GenBank/DDBJ databases">
        <title>Investigation of anaerobic lignin degradation for improved lignocellulosic biofuels.</title>
        <authorList>
            <person name="Deangelis K."/>
        </authorList>
    </citation>
    <scope>NUCLEOTIDE SEQUENCE [LARGE SCALE GENOMIC DNA]</scope>
    <source>
        <strain evidence="4 5">159R</strain>
    </source>
</reference>
<dbReference type="Gene3D" id="3.20.20.10">
    <property type="entry name" value="Alanine racemase"/>
    <property type="match status" value="1"/>
</dbReference>
<dbReference type="EMBL" id="SJOI01000001">
    <property type="protein sequence ID" value="TCL03002.1"/>
    <property type="molecule type" value="Genomic_DNA"/>
</dbReference>
<dbReference type="InterPro" id="IPR029066">
    <property type="entry name" value="PLP-binding_barrel"/>
</dbReference>
<dbReference type="RefSeq" id="WP_132921906.1">
    <property type="nucleotide sequence ID" value="NZ_SJOI01000001.1"/>
</dbReference>
<gene>
    <name evidence="4" type="ORF">EZJ58_1043</name>
</gene>
<dbReference type="PANTHER" id="PTHR28004:SF8">
    <property type="entry name" value="D-SERINE DEAMINASE"/>
    <property type="match status" value="1"/>
</dbReference>
<dbReference type="AlphaFoldDB" id="A0A4R1N787"/>
<evidence type="ECO:0000256" key="2">
    <source>
        <dbReference type="ARBA" id="ARBA00023239"/>
    </source>
</evidence>
<evidence type="ECO:0000256" key="1">
    <source>
        <dbReference type="ARBA" id="ARBA00005323"/>
    </source>
</evidence>
<keyword evidence="2" id="KW-0456">Lyase</keyword>
<dbReference type="InterPro" id="IPR042208">
    <property type="entry name" value="D-ser_dehydrat-like_sf"/>
</dbReference>
<feature type="domain" description="D-serine dehydratase-like" evidence="3">
    <location>
        <begin position="314"/>
        <end position="412"/>
    </location>
</feature>
<dbReference type="OrthoDB" id="9811417at2"/>
<organism evidence="4 5">
    <name type="scientific">Sodalis ligni</name>
    <dbReference type="NCBI Taxonomy" id="2697027"/>
    <lineage>
        <taxon>Bacteria</taxon>
        <taxon>Pseudomonadati</taxon>
        <taxon>Pseudomonadota</taxon>
        <taxon>Gammaproteobacteria</taxon>
        <taxon>Enterobacterales</taxon>
        <taxon>Bruguierivoracaceae</taxon>
        <taxon>Sodalis</taxon>
    </lineage>
</organism>
<dbReference type="SMART" id="SM01119">
    <property type="entry name" value="D-ser_dehydrat"/>
    <property type="match status" value="1"/>
</dbReference>
<evidence type="ECO:0000313" key="5">
    <source>
        <dbReference type="Proteomes" id="UP000294555"/>
    </source>
</evidence>
<dbReference type="Pfam" id="PF14031">
    <property type="entry name" value="D-ser_dehydrat"/>
    <property type="match status" value="1"/>
</dbReference>
<dbReference type="Pfam" id="PF01168">
    <property type="entry name" value="Ala_racemase_N"/>
    <property type="match status" value="1"/>
</dbReference>
<sequence length="425" mass="45986">MSDATDFYTADGSLNPMTPGPLYKSAGGDGRSVLAAGTPLFADDAVFSPVMILKQAAYEQNIAAMADYCRQQGVLHAPHGKTSLAPELLRGAIRQGAWGLSAATPAQVRAFRSFGIKNVFLANELVDPAGIRWIGRYQHDHPEQRFICYVDSLAGVRILEQALADIDVRLTVLLEVSVAGGRTGCRSLAEALDIARLVRDSHKLQLIGLAGYEGAIAGDRSAESLAKVRDYCRWMMTVAGAVDGEGLFEAEHILLSAGGGTFFDIVVEMFKAVSLSRPALVMIRSGAYMAHDDGLYARIAPFAQQGSAFHLRPALEIWGRVLSRPEPELAILDFGRRDVPFDQDLPMPHSFREANGGEVRDASGASVTAVNDQHAYLRVAADDPLQVGDWVGCGISHPCTAFDKWRYLPLVDDNYVCVGQVTTCF</sequence>
<comment type="caution">
    <text evidence="4">The sequence shown here is derived from an EMBL/GenBank/DDBJ whole genome shotgun (WGS) entry which is preliminary data.</text>
</comment>
<evidence type="ECO:0000313" key="4">
    <source>
        <dbReference type="EMBL" id="TCL03002.1"/>
    </source>
</evidence>
<accession>A0A4R1N787</accession>
<dbReference type="InterPro" id="IPR026956">
    <property type="entry name" value="D-ser_dehydrat-like_dom"/>
</dbReference>
<dbReference type="GO" id="GO:0016829">
    <property type="term" value="F:lyase activity"/>
    <property type="evidence" value="ECO:0007669"/>
    <property type="project" value="UniProtKB-KW"/>
</dbReference>
<dbReference type="Proteomes" id="UP000294555">
    <property type="component" value="Unassembled WGS sequence"/>
</dbReference>
<evidence type="ECO:0000259" key="3">
    <source>
        <dbReference type="SMART" id="SM01119"/>
    </source>
</evidence>